<protein>
    <submittedName>
        <fullName evidence="5">ABC-type multidrug transport system, ATPase component</fullName>
    </submittedName>
</protein>
<dbReference type="PATRIC" id="fig|1195236.3.peg.3864"/>
<dbReference type="InterPro" id="IPR027417">
    <property type="entry name" value="P-loop_NTPase"/>
</dbReference>
<evidence type="ECO:0000313" key="6">
    <source>
        <dbReference type="Proteomes" id="UP000014155"/>
    </source>
</evidence>
<dbReference type="InterPro" id="IPR003439">
    <property type="entry name" value="ABC_transporter-like_ATP-bd"/>
</dbReference>
<dbReference type="InterPro" id="IPR017871">
    <property type="entry name" value="ABC_transporter-like_CS"/>
</dbReference>
<evidence type="ECO:0000256" key="1">
    <source>
        <dbReference type="ARBA" id="ARBA00022448"/>
    </source>
</evidence>
<dbReference type="eggNOG" id="COG1131">
    <property type="taxonomic scope" value="Bacteria"/>
</dbReference>
<evidence type="ECO:0000259" key="4">
    <source>
        <dbReference type="PROSITE" id="PS50893"/>
    </source>
</evidence>
<name>S0FH34_RUMCE</name>
<dbReference type="SUPFAM" id="SSF52540">
    <property type="entry name" value="P-loop containing nucleoside triphosphate hydrolases"/>
    <property type="match status" value="1"/>
</dbReference>
<dbReference type="Gene3D" id="3.40.50.300">
    <property type="entry name" value="P-loop containing nucleotide triphosphate hydrolases"/>
    <property type="match status" value="1"/>
</dbReference>
<dbReference type="STRING" id="1195236.CTER_3647"/>
<proteinExistence type="predicted"/>
<evidence type="ECO:0000256" key="3">
    <source>
        <dbReference type="ARBA" id="ARBA00022840"/>
    </source>
</evidence>
<dbReference type="AlphaFoldDB" id="S0FH34"/>
<keyword evidence="2" id="KW-0547">Nucleotide-binding</keyword>
<dbReference type="GO" id="GO:0005524">
    <property type="term" value="F:ATP binding"/>
    <property type="evidence" value="ECO:0007669"/>
    <property type="project" value="UniProtKB-KW"/>
</dbReference>
<dbReference type="PANTHER" id="PTHR42711:SF13">
    <property type="entry name" value="ABC TRANSPORTER, ATP-BINDING PROTEIN"/>
    <property type="match status" value="1"/>
</dbReference>
<keyword evidence="6" id="KW-1185">Reference proteome</keyword>
<dbReference type="GO" id="GO:0016887">
    <property type="term" value="F:ATP hydrolysis activity"/>
    <property type="evidence" value="ECO:0007669"/>
    <property type="project" value="InterPro"/>
</dbReference>
<keyword evidence="1" id="KW-0813">Transport</keyword>
<reference evidence="5 6" key="1">
    <citation type="journal article" date="2013" name="Genome Announc.">
        <title>Draft Genome Sequence of the Cellulolytic, Mesophilic, Anaerobic Bacterium Clostridium termitidis Strain CT1112 (DSM 5398).</title>
        <authorList>
            <person name="Lal S."/>
            <person name="Ramachandran U."/>
            <person name="Zhang X."/>
            <person name="Munir R."/>
            <person name="Sparling R."/>
            <person name="Levin D.B."/>
        </authorList>
    </citation>
    <scope>NUCLEOTIDE SEQUENCE [LARGE SCALE GENOMIC DNA]</scope>
    <source>
        <strain evidence="5 6">CT1112</strain>
    </source>
</reference>
<dbReference type="Proteomes" id="UP000014155">
    <property type="component" value="Unassembled WGS sequence"/>
</dbReference>
<dbReference type="PROSITE" id="PS50893">
    <property type="entry name" value="ABC_TRANSPORTER_2"/>
    <property type="match status" value="1"/>
</dbReference>
<sequence length="281" mass="31086">MNSLEVEKLEKIFGEKKVLDNICLTVACGELFGLLGPSGAGKTTLIKILTGQLKYGGQARVLGKDCSKFGNEIYSKVGMVLDNCGVYERLNCYDNMRLFARIYRIDNQTIHSVLKKVGLSEAVKTPAGRLSKGMRQRLLLARAVLYKPEILFLDEPTGGLDPATAQEIHEYLNELKNAGTTIFLTTHNMEEAYKLCDNIALLNEGKIVEYGVPGELCRKYNRENTVEIILKNGETVRIPNSSASAEKIASYFSEDKVEAIHSSEPNLGTVFMKLTGRGLNL</sequence>
<comment type="caution">
    <text evidence="5">The sequence shown here is derived from an EMBL/GenBank/DDBJ whole genome shotgun (WGS) entry which is preliminary data.</text>
</comment>
<gene>
    <name evidence="5" type="ORF">CTER_3647</name>
</gene>
<accession>S0FH34</accession>
<dbReference type="InterPro" id="IPR050763">
    <property type="entry name" value="ABC_transporter_ATP-binding"/>
</dbReference>
<keyword evidence="3" id="KW-0067">ATP-binding</keyword>
<dbReference type="PANTHER" id="PTHR42711">
    <property type="entry name" value="ABC TRANSPORTER ATP-BINDING PROTEIN"/>
    <property type="match status" value="1"/>
</dbReference>
<dbReference type="Pfam" id="PF00005">
    <property type="entry name" value="ABC_tran"/>
    <property type="match status" value="1"/>
</dbReference>
<feature type="domain" description="ABC transporter" evidence="4">
    <location>
        <begin position="4"/>
        <end position="229"/>
    </location>
</feature>
<dbReference type="SMART" id="SM00382">
    <property type="entry name" value="AAA"/>
    <property type="match status" value="1"/>
</dbReference>
<organism evidence="5 6">
    <name type="scientific">Ruminiclostridium cellobioparum subsp. termitidis CT1112</name>
    <dbReference type="NCBI Taxonomy" id="1195236"/>
    <lineage>
        <taxon>Bacteria</taxon>
        <taxon>Bacillati</taxon>
        <taxon>Bacillota</taxon>
        <taxon>Clostridia</taxon>
        <taxon>Eubacteriales</taxon>
        <taxon>Oscillospiraceae</taxon>
        <taxon>Ruminiclostridium</taxon>
    </lineage>
</organism>
<dbReference type="RefSeq" id="WP_004628101.1">
    <property type="nucleotide sequence ID" value="NZ_AORV01000051.1"/>
</dbReference>
<dbReference type="CDD" id="cd03230">
    <property type="entry name" value="ABC_DR_subfamily_A"/>
    <property type="match status" value="1"/>
</dbReference>
<evidence type="ECO:0000313" key="5">
    <source>
        <dbReference type="EMBL" id="EMS70642.1"/>
    </source>
</evidence>
<dbReference type="EMBL" id="AORV01000051">
    <property type="protein sequence ID" value="EMS70642.1"/>
    <property type="molecule type" value="Genomic_DNA"/>
</dbReference>
<dbReference type="InterPro" id="IPR003593">
    <property type="entry name" value="AAA+_ATPase"/>
</dbReference>
<evidence type="ECO:0000256" key="2">
    <source>
        <dbReference type="ARBA" id="ARBA00022741"/>
    </source>
</evidence>
<dbReference type="PROSITE" id="PS00211">
    <property type="entry name" value="ABC_TRANSPORTER_1"/>
    <property type="match status" value="1"/>
</dbReference>